<evidence type="ECO:0000256" key="6">
    <source>
        <dbReference type="ARBA" id="ARBA00022989"/>
    </source>
</evidence>
<dbReference type="InterPro" id="IPR011606">
    <property type="entry name" value="Brnchd-chn_aa_trnsp_permease"/>
</dbReference>
<name>A0A2S9H3M8_9BURK</name>
<gene>
    <name evidence="9" type="ORF">S2091_0581</name>
</gene>
<keyword evidence="5 8" id="KW-0812">Transmembrane</keyword>
<evidence type="ECO:0000256" key="7">
    <source>
        <dbReference type="ARBA" id="ARBA00023136"/>
    </source>
</evidence>
<proteinExistence type="inferred from homology"/>
<organism evidence="9 10">
    <name type="scientific">Solimicrobium silvestre</name>
    <dbReference type="NCBI Taxonomy" id="2099400"/>
    <lineage>
        <taxon>Bacteria</taxon>
        <taxon>Pseudomonadati</taxon>
        <taxon>Pseudomonadota</taxon>
        <taxon>Betaproteobacteria</taxon>
        <taxon>Burkholderiales</taxon>
        <taxon>Oxalobacteraceae</taxon>
        <taxon>Solimicrobium</taxon>
    </lineage>
</organism>
<dbReference type="EMBL" id="PUGF01000002">
    <property type="protein sequence ID" value="PRC94578.1"/>
    <property type="molecule type" value="Genomic_DNA"/>
</dbReference>
<accession>A0A2S9H3M8</accession>
<evidence type="ECO:0000256" key="4">
    <source>
        <dbReference type="ARBA" id="ARBA00022475"/>
    </source>
</evidence>
<keyword evidence="10" id="KW-1185">Reference proteome</keyword>
<sequence>MEKLKLNTVHKSLSKADWFEEFKFGSIACLPTVLGYLSIGFSAGALARVSGMSSTEVGLMSLILYAGSGQFIVAGMVQANAAAITIWIAIFFVNLRHLLMAA</sequence>
<dbReference type="Proteomes" id="UP000237839">
    <property type="component" value="Unassembled WGS sequence"/>
</dbReference>
<evidence type="ECO:0000256" key="1">
    <source>
        <dbReference type="ARBA" id="ARBA00004651"/>
    </source>
</evidence>
<comment type="subcellular location">
    <subcellularLocation>
        <location evidence="1">Cell membrane</location>
        <topology evidence="1">Multi-pass membrane protein</topology>
    </subcellularLocation>
</comment>
<comment type="caution">
    <text evidence="9">The sequence shown here is derived from an EMBL/GenBank/DDBJ whole genome shotgun (WGS) entry which is preliminary data.</text>
</comment>
<dbReference type="PANTHER" id="PTHR34979">
    <property type="entry name" value="INNER MEMBRANE PROTEIN YGAZ"/>
    <property type="match status" value="1"/>
</dbReference>
<dbReference type="PANTHER" id="PTHR34979:SF1">
    <property type="entry name" value="INNER MEMBRANE PROTEIN YGAZ"/>
    <property type="match status" value="1"/>
</dbReference>
<evidence type="ECO:0000313" key="9">
    <source>
        <dbReference type="EMBL" id="PRC94578.1"/>
    </source>
</evidence>
<evidence type="ECO:0000256" key="3">
    <source>
        <dbReference type="ARBA" id="ARBA00022448"/>
    </source>
</evidence>
<evidence type="ECO:0000256" key="5">
    <source>
        <dbReference type="ARBA" id="ARBA00022692"/>
    </source>
</evidence>
<keyword evidence="6 8" id="KW-1133">Transmembrane helix</keyword>
<dbReference type="GO" id="GO:1903785">
    <property type="term" value="P:L-valine transmembrane transport"/>
    <property type="evidence" value="ECO:0007669"/>
    <property type="project" value="TreeGrafter"/>
</dbReference>
<evidence type="ECO:0000313" key="10">
    <source>
        <dbReference type="Proteomes" id="UP000237839"/>
    </source>
</evidence>
<evidence type="ECO:0000256" key="8">
    <source>
        <dbReference type="SAM" id="Phobius"/>
    </source>
</evidence>
<evidence type="ECO:0000256" key="2">
    <source>
        <dbReference type="ARBA" id="ARBA00010735"/>
    </source>
</evidence>
<keyword evidence="4" id="KW-1003">Cell membrane</keyword>
<dbReference type="Pfam" id="PF03591">
    <property type="entry name" value="AzlC"/>
    <property type="match status" value="1"/>
</dbReference>
<comment type="similarity">
    <text evidence="2">Belongs to the AzlC family.</text>
</comment>
<dbReference type="AlphaFoldDB" id="A0A2S9H3M8"/>
<keyword evidence="7 8" id="KW-0472">Membrane</keyword>
<feature type="transmembrane region" description="Helical" evidence="8">
    <location>
        <begin position="24"/>
        <end position="45"/>
    </location>
</feature>
<protein>
    <submittedName>
        <fullName evidence="9">AzlC protein</fullName>
    </submittedName>
</protein>
<keyword evidence="3" id="KW-0813">Transport</keyword>
<dbReference type="GO" id="GO:0005886">
    <property type="term" value="C:plasma membrane"/>
    <property type="evidence" value="ECO:0007669"/>
    <property type="project" value="UniProtKB-SubCell"/>
</dbReference>
<feature type="transmembrane region" description="Helical" evidence="8">
    <location>
        <begin position="81"/>
        <end position="99"/>
    </location>
</feature>
<reference evidence="9 10" key="1">
    <citation type="submission" date="2018-02" db="EMBL/GenBank/DDBJ databases">
        <title>Solimicrobium silvestre gen. nov., sp. nov., isolated from alpine forest soil.</title>
        <authorList>
            <person name="Margesin R."/>
            <person name="Albuquerque L."/>
            <person name="Zhang D.-C."/>
            <person name="Froufe H.J.C."/>
            <person name="Severino R."/>
            <person name="Roxo I."/>
            <person name="Egas C."/>
            <person name="Da Costa M.S."/>
        </authorList>
    </citation>
    <scope>NUCLEOTIDE SEQUENCE [LARGE SCALE GENOMIC DNA]</scope>
    <source>
        <strain evidence="9 10">S20-91</strain>
    </source>
</reference>